<dbReference type="InterPro" id="IPR025663">
    <property type="entry name" value="AKAP_28"/>
</dbReference>
<dbReference type="PANTHER" id="PTHR35075:SF1">
    <property type="entry name" value="A-KINASE ANCHOR PROTEIN 14"/>
    <property type="match status" value="1"/>
</dbReference>
<protein>
    <submittedName>
        <fullName evidence="1">A-kinase anchor protein 14</fullName>
    </submittedName>
</protein>
<evidence type="ECO:0000313" key="1">
    <source>
        <dbReference type="EMBL" id="CAJ1054978.1"/>
    </source>
</evidence>
<accession>A0AAV1F1U3</accession>
<gene>
    <name evidence="1" type="ORF">XNOV1_A019306</name>
</gene>
<dbReference type="AlphaFoldDB" id="A0AAV1F1U3"/>
<proteinExistence type="predicted"/>
<evidence type="ECO:0000313" key="2">
    <source>
        <dbReference type="Proteomes" id="UP001178508"/>
    </source>
</evidence>
<dbReference type="Proteomes" id="UP001178508">
    <property type="component" value="Chromosome 4"/>
</dbReference>
<dbReference type="GO" id="GO:0005952">
    <property type="term" value="C:cAMP-dependent protein kinase complex"/>
    <property type="evidence" value="ECO:0007669"/>
    <property type="project" value="TreeGrafter"/>
</dbReference>
<dbReference type="Pfam" id="PF14469">
    <property type="entry name" value="AKAP28"/>
    <property type="match status" value="1"/>
</dbReference>
<keyword evidence="2" id="KW-1185">Reference proteome</keyword>
<dbReference type="InterPro" id="IPR053084">
    <property type="entry name" value="AKAP"/>
</dbReference>
<dbReference type="PANTHER" id="PTHR35075">
    <property type="entry name" value="A-KINASE ANCHOR PROTEIN 14"/>
    <property type="match status" value="1"/>
</dbReference>
<sequence length="173" mass="20187">MEVGRASLNPQVSAESAQLVKTLLEKHRRGVLKEQVENSPQGDERNITWITCRDFTVEVGKTQIGEYILTWELQPCWLYSVDFLYSAEEDHHTFYHYRARFSTPSPRRPIQGIASVYFVVGISKFKPQTLPVEVLFLVESNRLVHTPGWTRFREKWLMDVIESKTLLQRAVDF</sequence>
<reference evidence="1" key="1">
    <citation type="submission" date="2023-08" db="EMBL/GenBank/DDBJ databases">
        <authorList>
            <person name="Alioto T."/>
            <person name="Alioto T."/>
            <person name="Gomez Garrido J."/>
        </authorList>
    </citation>
    <scope>NUCLEOTIDE SEQUENCE</scope>
</reference>
<organism evidence="1 2">
    <name type="scientific">Xyrichtys novacula</name>
    <name type="common">Pearly razorfish</name>
    <name type="synonym">Hemipteronotus novacula</name>
    <dbReference type="NCBI Taxonomy" id="13765"/>
    <lineage>
        <taxon>Eukaryota</taxon>
        <taxon>Metazoa</taxon>
        <taxon>Chordata</taxon>
        <taxon>Craniata</taxon>
        <taxon>Vertebrata</taxon>
        <taxon>Euteleostomi</taxon>
        <taxon>Actinopterygii</taxon>
        <taxon>Neopterygii</taxon>
        <taxon>Teleostei</taxon>
        <taxon>Neoteleostei</taxon>
        <taxon>Acanthomorphata</taxon>
        <taxon>Eupercaria</taxon>
        <taxon>Labriformes</taxon>
        <taxon>Labridae</taxon>
        <taxon>Xyrichtys</taxon>
    </lineage>
</organism>
<dbReference type="GO" id="GO:0034237">
    <property type="term" value="F:protein kinase A regulatory subunit binding"/>
    <property type="evidence" value="ECO:0007669"/>
    <property type="project" value="TreeGrafter"/>
</dbReference>
<dbReference type="EMBL" id="OY660867">
    <property type="protein sequence ID" value="CAJ1054978.1"/>
    <property type="molecule type" value="Genomic_DNA"/>
</dbReference>
<name>A0AAV1F1U3_XYRNO</name>